<keyword evidence="2" id="KW-1185">Reference proteome</keyword>
<protein>
    <submittedName>
        <fullName evidence="1">Uncharacterized protein</fullName>
    </submittedName>
</protein>
<accession>A0AAV2IPF7</accession>
<feature type="non-terminal residue" evidence="1">
    <location>
        <position position="50"/>
    </location>
</feature>
<reference evidence="1 2" key="1">
    <citation type="submission" date="2024-04" db="EMBL/GenBank/DDBJ databases">
        <authorList>
            <consortium name="Genoscope - CEA"/>
            <person name="William W."/>
        </authorList>
    </citation>
    <scope>NUCLEOTIDE SEQUENCE [LARGE SCALE GENOMIC DNA]</scope>
</reference>
<dbReference type="EMBL" id="CAXITT010003192">
    <property type="protein sequence ID" value="CAL1549028.1"/>
    <property type="molecule type" value="Genomic_DNA"/>
</dbReference>
<name>A0AAV2IPF7_LYMST</name>
<sequence>MACCNISSRHEPFLDLSLEFPRCFQYTSSQVKRNMCHVTEMLSTFTDVEE</sequence>
<evidence type="ECO:0000313" key="2">
    <source>
        <dbReference type="Proteomes" id="UP001497497"/>
    </source>
</evidence>
<evidence type="ECO:0000313" key="1">
    <source>
        <dbReference type="EMBL" id="CAL1549028.1"/>
    </source>
</evidence>
<comment type="caution">
    <text evidence="1">The sequence shown here is derived from an EMBL/GenBank/DDBJ whole genome shotgun (WGS) entry which is preliminary data.</text>
</comment>
<proteinExistence type="predicted"/>
<gene>
    <name evidence="1" type="ORF">GSLYS_00022345001</name>
</gene>
<organism evidence="1 2">
    <name type="scientific">Lymnaea stagnalis</name>
    <name type="common">Great pond snail</name>
    <name type="synonym">Helix stagnalis</name>
    <dbReference type="NCBI Taxonomy" id="6523"/>
    <lineage>
        <taxon>Eukaryota</taxon>
        <taxon>Metazoa</taxon>
        <taxon>Spiralia</taxon>
        <taxon>Lophotrochozoa</taxon>
        <taxon>Mollusca</taxon>
        <taxon>Gastropoda</taxon>
        <taxon>Heterobranchia</taxon>
        <taxon>Euthyneura</taxon>
        <taxon>Panpulmonata</taxon>
        <taxon>Hygrophila</taxon>
        <taxon>Lymnaeoidea</taxon>
        <taxon>Lymnaeidae</taxon>
        <taxon>Lymnaea</taxon>
    </lineage>
</organism>
<dbReference type="Proteomes" id="UP001497497">
    <property type="component" value="Unassembled WGS sequence"/>
</dbReference>
<dbReference type="AlphaFoldDB" id="A0AAV2IPF7"/>